<protein>
    <submittedName>
        <fullName evidence="2">Uncharacterized protein</fullName>
    </submittedName>
</protein>
<feature type="compositionally biased region" description="Gly residues" evidence="1">
    <location>
        <begin position="123"/>
        <end position="142"/>
    </location>
</feature>
<organism evidence="2 3">
    <name type="scientific">Panicum miliaceum</name>
    <name type="common">Proso millet</name>
    <name type="synonym">Broomcorn millet</name>
    <dbReference type="NCBI Taxonomy" id="4540"/>
    <lineage>
        <taxon>Eukaryota</taxon>
        <taxon>Viridiplantae</taxon>
        <taxon>Streptophyta</taxon>
        <taxon>Embryophyta</taxon>
        <taxon>Tracheophyta</taxon>
        <taxon>Spermatophyta</taxon>
        <taxon>Magnoliopsida</taxon>
        <taxon>Liliopsida</taxon>
        <taxon>Poales</taxon>
        <taxon>Poaceae</taxon>
        <taxon>PACMAD clade</taxon>
        <taxon>Panicoideae</taxon>
        <taxon>Panicodae</taxon>
        <taxon>Paniceae</taxon>
        <taxon>Panicinae</taxon>
        <taxon>Panicum</taxon>
        <taxon>Panicum sect. Panicum</taxon>
    </lineage>
</organism>
<feature type="region of interest" description="Disordered" evidence="1">
    <location>
        <begin position="122"/>
        <end position="197"/>
    </location>
</feature>
<feature type="compositionally biased region" description="Basic and acidic residues" evidence="1">
    <location>
        <begin position="143"/>
        <end position="152"/>
    </location>
</feature>
<proteinExistence type="predicted"/>
<feature type="compositionally biased region" description="Basic residues" evidence="1">
    <location>
        <begin position="180"/>
        <end position="197"/>
    </location>
</feature>
<evidence type="ECO:0000256" key="1">
    <source>
        <dbReference type="SAM" id="MobiDB-lite"/>
    </source>
</evidence>
<comment type="caution">
    <text evidence="2">The sequence shown here is derived from an EMBL/GenBank/DDBJ whole genome shotgun (WGS) entry which is preliminary data.</text>
</comment>
<keyword evidence="3" id="KW-1185">Reference proteome</keyword>
<dbReference type="Proteomes" id="UP000275267">
    <property type="component" value="Unassembled WGS sequence"/>
</dbReference>
<reference evidence="3" key="1">
    <citation type="journal article" date="2019" name="Nat. Commun.">
        <title>The genome of broomcorn millet.</title>
        <authorList>
            <person name="Zou C."/>
            <person name="Miki D."/>
            <person name="Li D."/>
            <person name="Tang Q."/>
            <person name="Xiao L."/>
            <person name="Rajput S."/>
            <person name="Deng P."/>
            <person name="Jia W."/>
            <person name="Huang R."/>
            <person name="Zhang M."/>
            <person name="Sun Y."/>
            <person name="Hu J."/>
            <person name="Fu X."/>
            <person name="Schnable P.S."/>
            <person name="Li F."/>
            <person name="Zhang H."/>
            <person name="Feng B."/>
            <person name="Zhu X."/>
            <person name="Liu R."/>
            <person name="Schnable J.C."/>
            <person name="Zhu J.-K."/>
            <person name="Zhang H."/>
        </authorList>
    </citation>
    <scope>NUCLEOTIDE SEQUENCE [LARGE SCALE GENOMIC DNA]</scope>
</reference>
<name>A0A3L6RN31_PANMI</name>
<sequence length="245" mass="25374">MDGSWMHGDRSVDQLAAAVGEERDDVVRDGAELPERLLPGRQLRRVLPGPLPPEQRLAHLRVLGGGAHVHVREVIVLRRDRLPGGAQRVAGLPVLGGAGPEQRLHGGVGGGGRGRLRVRRRGGAVGQSGGRGGAAGGVGGGGRDGDRGEAAHVGRGAGRVGPQRGHAQVVVGRGVAGGAHQRRRRGGCRGGGGRRRFRRRRRRVLGPVAGVAVVRGRAGAGGEGGEREEGQQEEHHGLVGHGRHC</sequence>
<dbReference type="AlphaFoldDB" id="A0A3L6RN31"/>
<accession>A0A3L6RN31</accession>
<dbReference type="EMBL" id="PQIB02000008">
    <property type="protein sequence ID" value="RLN05301.1"/>
    <property type="molecule type" value="Genomic_DNA"/>
</dbReference>
<feature type="compositionally biased region" description="Low complexity" evidence="1">
    <location>
        <begin position="160"/>
        <end position="173"/>
    </location>
</feature>
<feature type="region of interest" description="Disordered" evidence="1">
    <location>
        <begin position="215"/>
        <end position="245"/>
    </location>
</feature>
<gene>
    <name evidence="2" type="ORF">C2845_PM13G00560</name>
</gene>
<evidence type="ECO:0000313" key="2">
    <source>
        <dbReference type="EMBL" id="RLN05301.1"/>
    </source>
</evidence>
<feature type="compositionally biased region" description="Basic and acidic residues" evidence="1">
    <location>
        <begin position="224"/>
        <end position="237"/>
    </location>
</feature>
<evidence type="ECO:0000313" key="3">
    <source>
        <dbReference type="Proteomes" id="UP000275267"/>
    </source>
</evidence>